<keyword evidence="2" id="KW-1185">Reference proteome</keyword>
<proteinExistence type="predicted"/>
<dbReference type="KEGG" id="taa:NMY3_03682"/>
<evidence type="ECO:0000313" key="2">
    <source>
        <dbReference type="Proteomes" id="UP000058925"/>
    </source>
</evidence>
<dbReference type="RefSeq" id="WP_231100140.1">
    <property type="nucleotide sequence ID" value="NZ_CP012850.1"/>
</dbReference>
<accession>A0A654M215</accession>
<gene>
    <name evidence="1" type="ORF">NMY3_03682</name>
</gene>
<evidence type="ECO:0000313" key="1">
    <source>
        <dbReference type="EMBL" id="ALI37864.1"/>
    </source>
</evidence>
<sequence>MVNYCLVVPLLPGKIELAKKFEEENGGHNEEHDEFYKIAGVTREQVWIQHSPPGSGAPDLEIVSLETEDPAMTLKEFATSTLPWAIKFRDFAKEAFGLDFSKGPPPPLNELLVDWHKDK</sequence>
<protein>
    <submittedName>
        <fullName evidence="1">Uncharacterized protein</fullName>
    </submittedName>
</protein>
<reference evidence="2" key="1">
    <citation type="submission" date="2015-10" db="EMBL/GenBank/DDBJ databases">
        <title>Niche specialization of a soil ammonia-oxidizing archaeon, Candidatus Nitrosocosmicus oleophilus.</title>
        <authorList>
            <person name="Jung M.-Y."/>
            <person name="Rhee S.-K."/>
        </authorList>
    </citation>
    <scope>NUCLEOTIDE SEQUENCE [LARGE SCALE GENOMIC DNA]</scope>
    <source>
        <strain evidence="2">MY3</strain>
    </source>
</reference>
<dbReference type="EMBL" id="CP012850">
    <property type="protein sequence ID" value="ALI37864.1"/>
    <property type="molecule type" value="Genomic_DNA"/>
</dbReference>
<dbReference type="AlphaFoldDB" id="A0A654M215"/>
<dbReference type="GeneID" id="60423480"/>
<name>A0A654M215_9ARCH</name>
<dbReference type="Proteomes" id="UP000058925">
    <property type="component" value="Chromosome"/>
</dbReference>
<organism evidence="1 2">
    <name type="scientific">Candidatus Nitrosocosmicus oleophilus</name>
    <dbReference type="NCBI Taxonomy" id="1353260"/>
    <lineage>
        <taxon>Archaea</taxon>
        <taxon>Nitrososphaerota</taxon>
        <taxon>Nitrososphaeria</taxon>
        <taxon>Nitrososphaerales</taxon>
        <taxon>Nitrososphaeraceae</taxon>
        <taxon>Candidatus Nitrosocosmicus</taxon>
    </lineage>
</organism>